<dbReference type="KEGG" id="lbi:LEPBI_I2165"/>
<dbReference type="AlphaFoldDB" id="B0ST26"/>
<dbReference type="BioCyc" id="LBIF456481:LEPBI_RS10685-MONOMER"/>
<accession>B0ST26</accession>
<feature type="domain" description="YdhG-like" evidence="1">
    <location>
        <begin position="25"/>
        <end position="114"/>
    </location>
</feature>
<dbReference type="InterPro" id="IPR014922">
    <property type="entry name" value="YdhG-like"/>
</dbReference>
<proteinExistence type="predicted"/>
<dbReference type="OrthoDB" id="1121167at2"/>
<gene>
    <name evidence="2" type="ordered locus">LEPBI_I2165</name>
</gene>
<dbReference type="RefSeq" id="WP_012389136.1">
    <property type="nucleotide sequence ID" value="NC_010602.1"/>
</dbReference>
<evidence type="ECO:0000313" key="3">
    <source>
        <dbReference type="Proteomes" id="UP000001847"/>
    </source>
</evidence>
<dbReference type="SUPFAM" id="SSF159888">
    <property type="entry name" value="YdhG-like"/>
    <property type="match status" value="1"/>
</dbReference>
<evidence type="ECO:0000259" key="1">
    <source>
        <dbReference type="Pfam" id="PF08818"/>
    </source>
</evidence>
<reference evidence="2 3" key="1">
    <citation type="journal article" date="2008" name="PLoS ONE">
        <title>Genome sequence of the saprophyte Leptospira biflexa provides insights into the evolution of Leptospira and the pathogenesis of leptospirosis.</title>
        <authorList>
            <person name="Picardeau M."/>
            <person name="Bulach D.M."/>
            <person name="Bouchier C."/>
            <person name="Zuerner R.L."/>
            <person name="Zidane N."/>
            <person name="Wilson P.J."/>
            <person name="Creno S."/>
            <person name="Kuczek E.S."/>
            <person name="Bommezzadri S."/>
            <person name="Davis J.C."/>
            <person name="McGrath A."/>
            <person name="Johnson M.J."/>
            <person name="Boursaux-Eude C."/>
            <person name="Seemann T."/>
            <person name="Rouy Z."/>
            <person name="Coppel R.L."/>
            <person name="Rood J.I."/>
            <person name="Lajus A."/>
            <person name="Davies J.K."/>
            <person name="Medigue C."/>
            <person name="Adler B."/>
        </authorList>
    </citation>
    <scope>NUCLEOTIDE SEQUENCE [LARGE SCALE GENOMIC DNA]</scope>
    <source>
        <strain evidence="3">Patoc 1 / ATCC 23582 / Paris</strain>
    </source>
</reference>
<dbReference type="Gene3D" id="3.90.1150.200">
    <property type="match status" value="1"/>
</dbReference>
<dbReference type="Proteomes" id="UP000001847">
    <property type="component" value="Chromosome I"/>
</dbReference>
<dbReference type="HOGENOM" id="CLU_145423_0_0_12"/>
<evidence type="ECO:0000313" key="2">
    <source>
        <dbReference type="EMBL" id="ABZ98266.1"/>
    </source>
</evidence>
<name>B0ST26_LEPBP</name>
<dbReference type="Pfam" id="PF08818">
    <property type="entry name" value="DUF1801"/>
    <property type="match status" value="1"/>
</dbReference>
<protein>
    <recommendedName>
        <fullName evidence="1">YdhG-like domain-containing protein</fullName>
    </recommendedName>
</protein>
<sequence>MKKSNDEKVQYFLDEIKIKNEGQFKILQKLRELVFKAHPKTIERIMYGGIMFSLSEDFGGIFLSKNHISFEFGKGFLLKDTKKLLEGTGKFRRHLKLFSIEDIKNKDVDFYIKQIG</sequence>
<organism evidence="2 3">
    <name type="scientific">Leptospira biflexa serovar Patoc (strain Patoc 1 / ATCC 23582 / Paris)</name>
    <dbReference type="NCBI Taxonomy" id="456481"/>
    <lineage>
        <taxon>Bacteria</taxon>
        <taxon>Pseudomonadati</taxon>
        <taxon>Spirochaetota</taxon>
        <taxon>Spirochaetia</taxon>
        <taxon>Leptospirales</taxon>
        <taxon>Leptospiraceae</taxon>
        <taxon>Leptospira</taxon>
    </lineage>
</organism>
<dbReference type="EMBL" id="CP000786">
    <property type="protein sequence ID" value="ABZ98266.1"/>
    <property type="molecule type" value="Genomic_DNA"/>
</dbReference>
<keyword evidence="3" id="KW-1185">Reference proteome</keyword>
<dbReference type="STRING" id="456481.LEPBI_I2165"/>